<sequence>MSAINTSIRSIRGPLQAVTRRQYSPSGASGTGSLKLAVGHSNKKFAIATGVSFAAGVE</sequence>
<gene>
    <name evidence="1" type="ORF">BGZ65_008122</name>
</gene>
<feature type="non-terminal residue" evidence="1">
    <location>
        <position position="58"/>
    </location>
</feature>
<keyword evidence="2" id="KW-1185">Reference proteome</keyword>
<organism evidence="1 2">
    <name type="scientific">Modicella reniformis</name>
    <dbReference type="NCBI Taxonomy" id="1440133"/>
    <lineage>
        <taxon>Eukaryota</taxon>
        <taxon>Fungi</taxon>
        <taxon>Fungi incertae sedis</taxon>
        <taxon>Mucoromycota</taxon>
        <taxon>Mortierellomycotina</taxon>
        <taxon>Mortierellomycetes</taxon>
        <taxon>Mortierellales</taxon>
        <taxon>Mortierellaceae</taxon>
        <taxon>Modicella</taxon>
    </lineage>
</organism>
<protein>
    <submittedName>
        <fullName evidence="1">Uncharacterized protein</fullName>
    </submittedName>
</protein>
<evidence type="ECO:0000313" key="1">
    <source>
        <dbReference type="EMBL" id="KAF9975738.1"/>
    </source>
</evidence>
<evidence type="ECO:0000313" key="2">
    <source>
        <dbReference type="Proteomes" id="UP000749646"/>
    </source>
</evidence>
<reference evidence="1" key="1">
    <citation type="journal article" date="2020" name="Fungal Divers.">
        <title>Resolving the Mortierellaceae phylogeny through synthesis of multi-gene phylogenetics and phylogenomics.</title>
        <authorList>
            <person name="Vandepol N."/>
            <person name="Liber J."/>
            <person name="Desiro A."/>
            <person name="Na H."/>
            <person name="Kennedy M."/>
            <person name="Barry K."/>
            <person name="Grigoriev I.V."/>
            <person name="Miller A.N."/>
            <person name="O'Donnell K."/>
            <person name="Stajich J.E."/>
            <person name="Bonito G."/>
        </authorList>
    </citation>
    <scope>NUCLEOTIDE SEQUENCE</scope>
    <source>
        <strain evidence="1">MES-2147</strain>
    </source>
</reference>
<dbReference type="EMBL" id="JAAAHW010004313">
    <property type="protein sequence ID" value="KAF9975738.1"/>
    <property type="molecule type" value="Genomic_DNA"/>
</dbReference>
<proteinExistence type="predicted"/>
<dbReference type="OrthoDB" id="2438464at2759"/>
<accession>A0A9P6JHA3</accession>
<name>A0A9P6JHA3_9FUNG</name>
<comment type="caution">
    <text evidence="1">The sequence shown here is derived from an EMBL/GenBank/DDBJ whole genome shotgun (WGS) entry which is preliminary data.</text>
</comment>
<dbReference type="AlphaFoldDB" id="A0A9P6JHA3"/>
<dbReference type="Proteomes" id="UP000749646">
    <property type="component" value="Unassembled WGS sequence"/>
</dbReference>